<evidence type="ECO:0000256" key="1">
    <source>
        <dbReference type="ARBA" id="ARBA00004496"/>
    </source>
</evidence>
<dbReference type="NCBIfam" id="TIGR00080">
    <property type="entry name" value="pimt"/>
    <property type="match status" value="1"/>
</dbReference>
<dbReference type="Proteomes" id="UP001597044">
    <property type="component" value="Unassembled WGS sequence"/>
</dbReference>
<keyword evidence="3 7" id="KW-0963">Cytoplasm</keyword>
<dbReference type="PANTHER" id="PTHR11579:SF0">
    <property type="entry name" value="PROTEIN-L-ISOASPARTATE(D-ASPARTATE) O-METHYLTRANSFERASE"/>
    <property type="match status" value="1"/>
</dbReference>
<protein>
    <recommendedName>
        <fullName evidence="7">Protein-L-isoaspartate O-methyltransferase</fullName>
        <ecNumber evidence="7">2.1.1.77</ecNumber>
    </recommendedName>
    <alternativeName>
        <fullName evidence="7">L-isoaspartyl protein carboxyl methyltransferase</fullName>
    </alternativeName>
    <alternativeName>
        <fullName evidence="7">Protein L-isoaspartyl methyltransferase</fullName>
    </alternativeName>
    <alternativeName>
        <fullName evidence="7">Protein-beta-aspartate methyltransferase</fullName>
        <shortName evidence="7">PIMT</shortName>
    </alternativeName>
</protein>
<dbReference type="NCBIfam" id="NF001453">
    <property type="entry name" value="PRK00312.1"/>
    <property type="match status" value="1"/>
</dbReference>
<evidence type="ECO:0000256" key="7">
    <source>
        <dbReference type="HAMAP-Rule" id="MF_00090"/>
    </source>
</evidence>
<comment type="subcellular location">
    <subcellularLocation>
        <location evidence="1 7">Cytoplasm</location>
    </subcellularLocation>
</comment>
<dbReference type="InterPro" id="IPR000682">
    <property type="entry name" value="PCMT"/>
</dbReference>
<keyword evidence="6 7" id="KW-0949">S-adenosyl-L-methionine</keyword>
<dbReference type="RefSeq" id="WP_340675313.1">
    <property type="nucleotide sequence ID" value="NZ_JBHTIT010000001.1"/>
</dbReference>
<evidence type="ECO:0000313" key="8">
    <source>
        <dbReference type="EMBL" id="MFD0948854.1"/>
    </source>
</evidence>
<gene>
    <name evidence="7" type="primary">pcm</name>
    <name evidence="8" type="ORF">ACFQ0F_00335</name>
</gene>
<dbReference type="EMBL" id="JBHTIT010000001">
    <property type="protein sequence ID" value="MFD0948854.1"/>
    <property type="molecule type" value="Genomic_DNA"/>
</dbReference>
<keyword evidence="5 7" id="KW-0808">Transferase</keyword>
<comment type="caution">
    <text evidence="8">The sequence shown here is derived from an EMBL/GenBank/DDBJ whole genome shotgun (WGS) entry which is preliminary data.</text>
</comment>
<dbReference type="PANTHER" id="PTHR11579">
    <property type="entry name" value="PROTEIN-L-ISOASPARTATE O-METHYLTRANSFERASE"/>
    <property type="match status" value="1"/>
</dbReference>
<evidence type="ECO:0000256" key="5">
    <source>
        <dbReference type="ARBA" id="ARBA00022679"/>
    </source>
</evidence>
<evidence type="ECO:0000313" key="9">
    <source>
        <dbReference type="Proteomes" id="UP001597044"/>
    </source>
</evidence>
<evidence type="ECO:0000256" key="4">
    <source>
        <dbReference type="ARBA" id="ARBA00022603"/>
    </source>
</evidence>
<dbReference type="Gene3D" id="3.40.50.150">
    <property type="entry name" value="Vaccinia Virus protein VP39"/>
    <property type="match status" value="1"/>
</dbReference>
<dbReference type="SUPFAM" id="SSF53335">
    <property type="entry name" value="S-adenosyl-L-methionine-dependent methyltransferases"/>
    <property type="match status" value="1"/>
</dbReference>
<dbReference type="GO" id="GO:0032259">
    <property type="term" value="P:methylation"/>
    <property type="evidence" value="ECO:0007669"/>
    <property type="project" value="UniProtKB-KW"/>
</dbReference>
<proteinExistence type="inferred from homology"/>
<evidence type="ECO:0000256" key="6">
    <source>
        <dbReference type="ARBA" id="ARBA00022691"/>
    </source>
</evidence>
<evidence type="ECO:0000256" key="3">
    <source>
        <dbReference type="ARBA" id="ARBA00022490"/>
    </source>
</evidence>
<dbReference type="Pfam" id="PF01135">
    <property type="entry name" value="PCMT"/>
    <property type="match status" value="1"/>
</dbReference>
<reference evidence="9" key="1">
    <citation type="journal article" date="2019" name="Int. J. Syst. Evol. Microbiol.">
        <title>The Global Catalogue of Microorganisms (GCM) 10K type strain sequencing project: providing services to taxonomists for standard genome sequencing and annotation.</title>
        <authorList>
            <consortium name="The Broad Institute Genomics Platform"/>
            <consortium name="The Broad Institute Genome Sequencing Center for Infectious Disease"/>
            <person name="Wu L."/>
            <person name="Ma J."/>
        </authorList>
    </citation>
    <scope>NUCLEOTIDE SEQUENCE [LARGE SCALE GENOMIC DNA]</scope>
    <source>
        <strain evidence="9">CCUG 63419</strain>
    </source>
</reference>
<keyword evidence="9" id="KW-1185">Reference proteome</keyword>
<dbReference type="CDD" id="cd02440">
    <property type="entry name" value="AdoMet_MTases"/>
    <property type="match status" value="1"/>
</dbReference>
<dbReference type="HAMAP" id="MF_00090">
    <property type="entry name" value="PIMT"/>
    <property type="match status" value="1"/>
</dbReference>
<organism evidence="8 9">
    <name type="scientific">Paraperlucidibaca wandonensis</name>
    <dbReference type="NCBI Taxonomy" id="1268273"/>
    <lineage>
        <taxon>Bacteria</taxon>
        <taxon>Pseudomonadati</taxon>
        <taxon>Pseudomonadota</taxon>
        <taxon>Gammaproteobacteria</taxon>
        <taxon>Moraxellales</taxon>
        <taxon>Moraxellaceae</taxon>
        <taxon>Paraperlucidibaca</taxon>
    </lineage>
</organism>
<comment type="function">
    <text evidence="7">Catalyzes the methyl esterification of L-isoaspartyl residues in peptides and proteins that result from spontaneous decomposition of normal L-aspartyl and L-asparaginyl residues. It plays a role in the repair and/or degradation of damaged proteins.</text>
</comment>
<dbReference type="InterPro" id="IPR029063">
    <property type="entry name" value="SAM-dependent_MTases_sf"/>
</dbReference>
<sequence>MSTGTPFDIHGSGFTSARTRDRLMTRLIAQGITDAQVLDVMRQTPRHVFVDEALAHRAYEDTALPIGHSQTLSQPYIVARMSEILLAAGPCQKVLEIGTGSGYQTAVLAQLVGSVHSIERIKALQDKARDRLKALGLNNVRLRHADGMQGWPGEGEYDGIIGTAAAIGVPPALIDLLAVGGRMVLPVGAGQGQSLVLVCKTLDGITQQTIEPVHFVPMLGGVVG</sequence>
<accession>A0ABW3HCI4</accession>
<dbReference type="EC" id="2.1.1.77" evidence="7"/>
<evidence type="ECO:0000256" key="2">
    <source>
        <dbReference type="ARBA" id="ARBA00005369"/>
    </source>
</evidence>
<name>A0ABW3HCI4_9GAMM</name>
<comment type="catalytic activity">
    <reaction evidence="7">
        <text>[protein]-L-isoaspartate + S-adenosyl-L-methionine = [protein]-L-isoaspartate alpha-methyl ester + S-adenosyl-L-homocysteine</text>
        <dbReference type="Rhea" id="RHEA:12705"/>
        <dbReference type="Rhea" id="RHEA-COMP:12143"/>
        <dbReference type="Rhea" id="RHEA-COMP:12144"/>
        <dbReference type="ChEBI" id="CHEBI:57856"/>
        <dbReference type="ChEBI" id="CHEBI:59789"/>
        <dbReference type="ChEBI" id="CHEBI:90596"/>
        <dbReference type="ChEBI" id="CHEBI:90598"/>
        <dbReference type="EC" id="2.1.1.77"/>
    </reaction>
</comment>
<keyword evidence="4 7" id="KW-0489">Methyltransferase</keyword>
<feature type="active site" evidence="7">
    <location>
        <position position="73"/>
    </location>
</feature>
<dbReference type="GO" id="GO:0004719">
    <property type="term" value="F:protein-L-isoaspartate (D-aspartate) O-methyltransferase activity"/>
    <property type="evidence" value="ECO:0007669"/>
    <property type="project" value="UniProtKB-EC"/>
</dbReference>
<comment type="similarity">
    <text evidence="2 7">Belongs to the methyltransferase superfamily. L-isoaspartyl/D-aspartyl protein methyltransferase family.</text>
</comment>